<proteinExistence type="predicted"/>
<name>A0A2U8UUJ0_9CAUD</name>
<protein>
    <submittedName>
        <fullName evidence="1">Uncharacterized protein</fullName>
    </submittedName>
</protein>
<gene>
    <name evidence="1" type="primary">76</name>
    <name evidence="1" type="ORF">PBI_HENDRIX_76</name>
</gene>
<dbReference type="KEGG" id="vg:54992543"/>
<sequence>MSTDIPGHDQIKEALLAEGAPPHFILDIGNSDDLDGDGLVKVSLGLDGELVFEDA</sequence>
<organism evidence="1 2">
    <name type="scientific">Microbacterium phage Hendrix</name>
    <dbReference type="NCBI Taxonomy" id="2182341"/>
    <lineage>
        <taxon>Viruses</taxon>
        <taxon>Duplodnaviria</taxon>
        <taxon>Heunggongvirae</taxon>
        <taxon>Uroviricota</taxon>
        <taxon>Caudoviricetes</taxon>
        <taxon>Rogerhendrixvirus</taxon>
        <taxon>Rogerhendrixvirus hendrix</taxon>
    </lineage>
</organism>
<dbReference type="Proteomes" id="UP000247284">
    <property type="component" value="Segment"/>
</dbReference>
<dbReference type="GeneID" id="54992543"/>
<dbReference type="EMBL" id="MH183162">
    <property type="protein sequence ID" value="AWN07747.1"/>
    <property type="molecule type" value="Genomic_DNA"/>
</dbReference>
<evidence type="ECO:0000313" key="2">
    <source>
        <dbReference type="Proteomes" id="UP000247284"/>
    </source>
</evidence>
<keyword evidence="2" id="KW-1185">Reference proteome</keyword>
<dbReference type="RefSeq" id="YP_009802014.1">
    <property type="nucleotide sequence ID" value="NC_047977.1"/>
</dbReference>
<evidence type="ECO:0000313" key="1">
    <source>
        <dbReference type="EMBL" id="AWN07747.1"/>
    </source>
</evidence>
<accession>A0A2U8UUJ0</accession>
<reference evidence="2" key="1">
    <citation type="submission" date="2018-04" db="EMBL/GenBank/DDBJ databases">
        <authorList>
            <person name="Go L.Y."/>
            <person name="Mitchell J.A."/>
        </authorList>
    </citation>
    <scope>NUCLEOTIDE SEQUENCE [LARGE SCALE GENOMIC DNA]</scope>
</reference>